<dbReference type="InParanoid" id="A0A7R8U9G8"/>
<dbReference type="FunCoup" id="A0A7R8U9G8">
    <property type="interactions" value="1473"/>
</dbReference>
<dbReference type="InterPro" id="IPR018253">
    <property type="entry name" value="DnaJ_domain_CS"/>
</dbReference>
<keyword evidence="1" id="KW-0479">Metal-binding</keyword>
<dbReference type="PANTHER" id="PTHR44029">
    <property type="entry name" value="DNAJ HOMOLOG SUBFAMILY C MEMBER 21"/>
    <property type="match status" value="1"/>
</dbReference>
<evidence type="ECO:0000259" key="8">
    <source>
        <dbReference type="PROSITE" id="PS50076"/>
    </source>
</evidence>
<dbReference type="InterPro" id="IPR054076">
    <property type="entry name" value="ZUO1-like_ZHD"/>
</dbReference>
<feature type="domain" description="C2H2-type" evidence="9">
    <location>
        <begin position="480"/>
        <end position="509"/>
    </location>
</feature>
<dbReference type="Proteomes" id="UP000594454">
    <property type="component" value="Chromosome 1"/>
</dbReference>
<evidence type="ECO:0000256" key="3">
    <source>
        <dbReference type="ARBA" id="ARBA00022833"/>
    </source>
</evidence>
<name>A0A7R8U9G8_HERIL</name>
<dbReference type="PROSITE" id="PS00028">
    <property type="entry name" value="ZINC_FINGER_C2H2_1"/>
    <property type="match status" value="2"/>
</dbReference>
<proteinExistence type="predicted"/>
<dbReference type="PROSITE" id="PS00636">
    <property type="entry name" value="DNAJ_1"/>
    <property type="match status" value="1"/>
</dbReference>
<evidence type="ECO:0000256" key="4">
    <source>
        <dbReference type="ARBA" id="ARBA00074367"/>
    </source>
</evidence>
<dbReference type="InterPro" id="IPR022755">
    <property type="entry name" value="Znf_C2H2_jaz"/>
</dbReference>
<keyword evidence="6" id="KW-0175">Coiled coil</keyword>
<keyword evidence="2 5" id="KW-0863">Zinc-finger</keyword>
<gene>
    <name evidence="10" type="ORF">HERILL_LOCUS28</name>
</gene>
<dbReference type="InterPro" id="IPR003604">
    <property type="entry name" value="Matrin/U1-like-C_Znf_C2H2"/>
</dbReference>
<dbReference type="EMBL" id="LR899009">
    <property type="protein sequence ID" value="CAD7076626.1"/>
    <property type="molecule type" value="Genomic_DNA"/>
</dbReference>
<evidence type="ECO:0000256" key="6">
    <source>
        <dbReference type="SAM" id="Coils"/>
    </source>
</evidence>
<feature type="region of interest" description="Disordered" evidence="7">
    <location>
        <begin position="363"/>
        <end position="478"/>
    </location>
</feature>
<dbReference type="InterPro" id="IPR013087">
    <property type="entry name" value="Znf_C2H2_type"/>
</dbReference>
<dbReference type="Pfam" id="PF00226">
    <property type="entry name" value="DnaJ"/>
    <property type="match status" value="1"/>
</dbReference>
<evidence type="ECO:0000256" key="5">
    <source>
        <dbReference type="PROSITE-ProRule" id="PRU00042"/>
    </source>
</evidence>
<keyword evidence="3" id="KW-0862">Zinc</keyword>
<accession>A0A7R8U9G8</accession>
<dbReference type="PRINTS" id="PR00625">
    <property type="entry name" value="JDOMAIN"/>
</dbReference>
<evidence type="ECO:0000256" key="7">
    <source>
        <dbReference type="SAM" id="MobiDB-lite"/>
    </source>
</evidence>
<dbReference type="OMA" id="RANHEES"/>
<sequence length="526" mass="60928">MKCHYEVLSVARDASDSEIKTAYRKLALQWHPDKNLDQVEEAKEQFQQIQQAYEVLSDPQERAWYDNHREQILRGKNSNYEDNSLDLFQYFSASCFKGYGDDPGGFYRVYGEVFEKIRAEDAEFMEDEEDIEAIPMFGDSQSSYEDVVGPFYAYWQSYCTKKSYAWLCPYDITEIKDRRVLREIEKDMKKVVQKARKERNEEVRNLVAFVRKRDKRVQANKRLLEERAAMNRLKQEQNRLEQIRRRRKELEEHHKNQSHHHNNDEYEEQLRQLDQEYAGLDDVSDEDSSEEADELADSIGEVDIEESLEDFADELYCVACNKAFKNVNAFLNHETSKKHRENVDRLKREMLGDEQAFVNAAQNASNGCDNSEAEADEIKEAEQEESLPESKSRGKKSKKNRRNKVELNDGNDEEETIPDLLNDLAKEQDDWCDDKKTKKNKSKKGVPKAGASVKASKPCEEVTSKNAPAPKEAPELDTNHSCVTCKSSFQSKNKLFQHLKATGHGVYIPKGSPAPDATKKKGKRNK</sequence>
<feature type="compositionally biased region" description="Basic residues" evidence="7">
    <location>
        <begin position="437"/>
        <end position="446"/>
    </location>
</feature>
<evidence type="ECO:0000313" key="10">
    <source>
        <dbReference type="EMBL" id="CAD7076626.1"/>
    </source>
</evidence>
<dbReference type="FunFam" id="1.10.287.110:FF:000046">
    <property type="entry name" value="dnaJ homolog subfamily C member 21"/>
    <property type="match status" value="1"/>
</dbReference>
<dbReference type="PROSITE" id="PS50157">
    <property type="entry name" value="ZINC_FINGER_C2H2_2"/>
    <property type="match status" value="1"/>
</dbReference>
<dbReference type="SUPFAM" id="SSF57667">
    <property type="entry name" value="beta-beta-alpha zinc fingers"/>
    <property type="match status" value="1"/>
</dbReference>
<dbReference type="InterPro" id="IPR036236">
    <property type="entry name" value="Znf_C2H2_sf"/>
</dbReference>
<dbReference type="SMART" id="SM00451">
    <property type="entry name" value="ZnF_U1"/>
    <property type="match status" value="2"/>
</dbReference>
<dbReference type="AlphaFoldDB" id="A0A7R8U9G8"/>
<dbReference type="Pfam" id="PF21884">
    <property type="entry name" value="ZUO1-like_ZHD"/>
    <property type="match status" value="1"/>
</dbReference>
<dbReference type="Pfam" id="PF12171">
    <property type="entry name" value="zf-C2H2_jaz"/>
    <property type="match status" value="1"/>
</dbReference>
<dbReference type="GO" id="GO:0005737">
    <property type="term" value="C:cytoplasm"/>
    <property type="evidence" value="ECO:0007669"/>
    <property type="project" value="TreeGrafter"/>
</dbReference>
<dbReference type="GO" id="GO:0003676">
    <property type="term" value="F:nucleic acid binding"/>
    <property type="evidence" value="ECO:0007669"/>
    <property type="project" value="InterPro"/>
</dbReference>
<reference evidence="10 11" key="1">
    <citation type="submission" date="2020-11" db="EMBL/GenBank/DDBJ databases">
        <authorList>
            <person name="Wallbank WR R."/>
            <person name="Pardo Diaz C."/>
            <person name="Kozak K."/>
            <person name="Martin S."/>
            <person name="Jiggins C."/>
            <person name="Moest M."/>
            <person name="Warren A I."/>
            <person name="Generalovic N T."/>
            <person name="Byers J.R.P. K."/>
            <person name="Montejo-Kovacevich G."/>
            <person name="Yen C E."/>
        </authorList>
    </citation>
    <scope>NUCLEOTIDE SEQUENCE [LARGE SCALE GENOMIC DNA]</scope>
</reference>
<dbReference type="Gene3D" id="3.30.160.60">
    <property type="entry name" value="Classic Zinc Finger"/>
    <property type="match status" value="1"/>
</dbReference>
<dbReference type="CDD" id="cd06257">
    <property type="entry name" value="DnaJ"/>
    <property type="match status" value="1"/>
</dbReference>
<feature type="compositionally biased region" description="Basic residues" evidence="7">
    <location>
        <begin position="393"/>
        <end position="402"/>
    </location>
</feature>
<evidence type="ECO:0000256" key="2">
    <source>
        <dbReference type="ARBA" id="ARBA00022771"/>
    </source>
</evidence>
<feature type="domain" description="J" evidence="8">
    <location>
        <begin position="3"/>
        <end position="69"/>
    </location>
</feature>
<dbReference type="InterPro" id="IPR036869">
    <property type="entry name" value="J_dom_sf"/>
</dbReference>
<evidence type="ECO:0000256" key="1">
    <source>
        <dbReference type="ARBA" id="ARBA00022723"/>
    </source>
</evidence>
<evidence type="ECO:0000313" key="11">
    <source>
        <dbReference type="Proteomes" id="UP000594454"/>
    </source>
</evidence>
<protein>
    <recommendedName>
        <fullName evidence="4">DnaJ homolog subfamily C member 21</fullName>
    </recommendedName>
</protein>
<feature type="compositionally biased region" description="Basic and acidic residues" evidence="7">
    <location>
        <begin position="424"/>
        <end position="436"/>
    </location>
</feature>
<dbReference type="InterPro" id="IPR051964">
    <property type="entry name" value="Chaperone_stress_response"/>
</dbReference>
<dbReference type="Gene3D" id="1.10.287.110">
    <property type="entry name" value="DnaJ domain"/>
    <property type="match status" value="1"/>
</dbReference>
<evidence type="ECO:0000259" key="9">
    <source>
        <dbReference type="PROSITE" id="PS50157"/>
    </source>
</evidence>
<dbReference type="PANTHER" id="PTHR44029:SF1">
    <property type="entry name" value="DNAJ HOMOLOG SUBFAMILY C MEMBER 21"/>
    <property type="match status" value="1"/>
</dbReference>
<dbReference type="GO" id="GO:0008270">
    <property type="term" value="F:zinc ion binding"/>
    <property type="evidence" value="ECO:0007669"/>
    <property type="project" value="UniProtKB-KW"/>
</dbReference>
<feature type="coiled-coil region" evidence="6">
    <location>
        <begin position="181"/>
        <end position="283"/>
    </location>
</feature>
<keyword evidence="11" id="KW-1185">Reference proteome</keyword>
<dbReference type="SMART" id="SM00355">
    <property type="entry name" value="ZnF_C2H2"/>
    <property type="match status" value="2"/>
</dbReference>
<dbReference type="SUPFAM" id="SSF46565">
    <property type="entry name" value="Chaperone J-domain"/>
    <property type="match status" value="1"/>
</dbReference>
<feature type="region of interest" description="Disordered" evidence="7">
    <location>
        <begin position="505"/>
        <end position="526"/>
    </location>
</feature>
<dbReference type="PROSITE" id="PS50076">
    <property type="entry name" value="DNAJ_2"/>
    <property type="match status" value="1"/>
</dbReference>
<dbReference type="OrthoDB" id="552049at2759"/>
<dbReference type="InterPro" id="IPR001623">
    <property type="entry name" value="DnaJ_domain"/>
</dbReference>
<organism evidence="10 11">
    <name type="scientific">Hermetia illucens</name>
    <name type="common">Black soldier fly</name>
    <dbReference type="NCBI Taxonomy" id="343691"/>
    <lineage>
        <taxon>Eukaryota</taxon>
        <taxon>Metazoa</taxon>
        <taxon>Ecdysozoa</taxon>
        <taxon>Arthropoda</taxon>
        <taxon>Hexapoda</taxon>
        <taxon>Insecta</taxon>
        <taxon>Pterygota</taxon>
        <taxon>Neoptera</taxon>
        <taxon>Endopterygota</taxon>
        <taxon>Diptera</taxon>
        <taxon>Brachycera</taxon>
        <taxon>Stratiomyomorpha</taxon>
        <taxon>Stratiomyidae</taxon>
        <taxon>Hermetiinae</taxon>
        <taxon>Hermetia</taxon>
    </lineage>
</organism>
<dbReference type="SMART" id="SM00271">
    <property type="entry name" value="DnaJ"/>
    <property type="match status" value="1"/>
</dbReference>